<dbReference type="PROSITE" id="PS50011">
    <property type="entry name" value="PROTEIN_KINASE_DOM"/>
    <property type="match status" value="1"/>
</dbReference>
<protein>
    <recommendedName>
        <fullName evidence="4">Protein kinase domain-containing protein</fullName>
    </recommendedName>
</protein>
<gene>
    <name evidence="5" type="ORF">KSX_62200</name>
</gene>
<dbReference type="InterPro" id="IPR011990">
    <property type="entry name" value="TPR-like_helical_dom_sf"/>
</dbReference>
<feature type="repeat" description="TPR" evidence="3">
    <location>
        <begin position="541"/>
        <end position="574"/>
    </location>
</feature>
<feature type="domain" description="Protein kinase" evidence="4">
    <location>
        <begin position="15"/>
        <end position="279"/>
    </location>
</feature>
<dbReference type="Pfam" id="PF00515">
    <property type="entry name" value="TPR_1"/>
    <property type="match status" value="1"/>
</dbReference>
<dbReference type="InterPro" id="IPR011009">
    <property type="entry name" value="Kinase-like_dom_sf"/>
</dbReference>
<dbReference type="InterPro" id="IPR051685">
    <property type="entry name" value="Ycf3/AcsC/BcsC/TPR_MFPF"/>
</dbReference>
<proteinExistence type="predicted"/>
<dbReference type="Pfam" id="PF13181">
    <property type="entry name" value="TPR_8"/>
    <property type="match status" value="1"/>
</dbReference>
<reference evidence="5" key="1">
    <citation type="submission" date="2020-10" db="EMBL/GenBank/DDBJ databases">
        <title>Taxonomic study of unclassified bacteria belonging to the class Ktedonobacteria.</title>
        <authorList>
            <person name="Yabe S."/>
            <person name="Wang C.M."/>
            <person name="Zheng Y."/>
            <person name="Sakai Y."/>
            <person name="Cavaletti L."/>
            <person name="Monciardini P."/>
            <person name="Donadio S."/>
        </authorList>
    </citation>
    <scope>NUCLEOTIDE SEQUENCE</scope>
    <source>
        <strain evidence="5">SOSP1-1</strain>
    </source>
</reference>
<evidence type="ECO:0000256" key="1">
    <source>
        <dbReference type="ARBA" id="ARBA00022737"/>
    </source>
</evidence>
<dbReference type="SUPFAM" id="SSF56112">
    <property type="entry name" value="Protein kinase-like (PK-like)"/>
    <property type="match status" value="1"/>
</dbReference>
<dbReference type="PANTHER" id="PTHR44943">
    <property type="entry name" value="CELLULOSE SYNTHASE OPERON PROTEIN C"/>
    <property type="match status" value="1"/>
</dbReference>
<feature type="repeat" description="TPR" evidence="3">
    <location>
        <begin position="439"/>
        <end position="472"/>
    </location>
</feature>
<feature type="repeat" description="TPR" evidence="3">
    <location>
        <begin position="337"/>
        <end position="370"/>
    </location>
</feature>
<evidence type="ECO:0000259" key="4">
    <source>
        <dbReference type="PROSITE" id="PS50011"/>
    </source>
</evidence>
<dbReference type="SMART" id="SM00028">
    <property type="entry name" value="TPR"/>
    <property type="match status" value="10"/>
</dbReference>
<dbReference type="GO" id="GO:0005524">
    <property type="term" value="F:ATP binding"/>
    <property type="evidence" value="ECO:0007669"/>
    <property type="project" value="InterPro"/>
</dbReference>
<dbReference type="Gene3D" id="3.30.200.20">
    <property type="entry name" value="Phosphorylase Kinase, domain 1"/>
    <property type="match status" value="1"/>
</dbReference>
<feature type="repeat" description="TPR" evidence="3">
    <location>
        <begin position="303"/>
        <end position="336"/>
    </location>
</feature>
<evidence type="ECO:0000256" key="2">
    <source>
        <dbReference type="ARBA" id="ARBA00022803"/>
    </source>
</evidence>
<sequence>MPHDRAFIGRQIGNYTLIAEVQSGSFGSVFRAQHAIFDDDPPVALKLLHMHLTSPQEREGFLQEAKLLRKLQHPFILPIIDAGIYEGQPYLATEFATGGSLNERIRAQAGHPFPLHEAMQWILHMGHGLAYAHQHAVIHRDLKPANILFNARNEALLADFGIAVMLETSGTRNIGEISGTPAYMAPEQFEGYVSPRSDLYSLACIAYELLTGHHLFDLEVPSIPTYQYHHLNVQPTAPRVYNTALPAECESVLLKALAKQRDQRYPDIETFLKALNAPLQHLPTIVAGGQKEQPSTQAPQANARECRRQGIEHFKNERYKEALASYEEAIRLDPNFAEAYFGKGNALNRLGHYEQAIAAFDQSLRLKPDQTDVYYNKGNALQKSGHFKEAVAAFDQSLLLKPNQADAFLARGNALHRLGRFEEAILSIDQSLNLKPNQTNAYFSKGNALNKLKRFEEAITAFEQSLRLKPDQADAYFNKGNALDQLQRFEEALSAFDQSLLLKPNQTDVYFNKGRMLNKLKRFEEAISAFDQSLLLKPDQADAYFNKGNALSQLKRFEEANASYDQALRINPKDTNAYYNKGLNLYDLGKYAQALVTFEQALLLDPNKTSAHYNRGNALYQLGLYEQALIAYEQTLRLNPKHPNARSRMERVLKLLHERGR</sequence>
<feature type="repeat" description="TPR" evidence="3">
    <location>
        <begin position="609"/>
        <end position="642"/>
    </location>
</feature>
<dbReference type="Gene3D" id="1.10.510.10">
    <property type="entry name" value="Transferase(Phosphotransferase) domain 1"/>
    <property type="match status" value="1"/>
</dbReference>
<dbReference type="RefSeq" id="WP_220197271.1">
    <property type="nucleotide sequence ID" value="NZ_BNJF01000003.1"/>
</dbReference>
<dbReference type="InterPro" id="IPR000719">
    <property type="entry name" value="Prot_kinase_dom"/>
</dbReference>
<keyword evidence="6" id="KW-1185">Reference proteome</keyword>
<feature type="repeat" description="TPR" evidence="3">
    <location>
        <begin position="575"/>
        <end position="608"/>
    </location>
</feature>
<feature type="repeat" description="TPR" evidence="3">
    <location>
        <begin position="371"/>
        <end position="404"/>
    </location>
</feature>
<dbReference type="GO" id="GO:0004672">
    <property type="term" value="F:protein kinase activity"/>
    <property type="evidence" value="ECO:0007669"/>
    <property type="project" value="InterPro"/>
</dbReference>
<dbReference type="Pfam" id="PF13414">
    <property type="entry name" value="TPR_11"/>
    <property type="match status" value="1"/>
</dbReference>
<dbReference type="PROSITE" id="PS00108">
    <property type="entry name" value="PROTEIN_KINASE_ST"/>
    <property type="match status" value="1"/>
</dbReference>
<keyword evidence="2 3" id="KW-0802">TPR repeat</keyword>
<name>A0A8J3MTB6_9CHLR</name>
<dbReference type="InterPro" id="IPR019734">
    <property type="entry name" value="TPR_rpt"/>
</dbReference>
<evidence type="ECO:0000313" key="5">
    <source>
        <dbReference type="EMBL" id="GHO48057.1"/>
    </source>
</evidence>
<dbReference type="PROSITE" id="PS50293">
    <property type="entry name" value="TPR_REGION"/>
    <property type="match status" value="9"/>
</dbReference>
<comment type="caution">
    <text evidence="5">The sequence shown here is derived from an EMBL/GenBank/DDBJ whole genome shotgun (WGS) entry which is preliminary data.</text>
</comment>
<dbReference type="Pfam" id="PF13432">
    <property type="entry name" value="TPR_16"/>
    <property type="match status" value="3"/>
</dbReference>
<dbReference type="Pfam" id="PF00069">
    <property type="entry name" value="Pkinase"/>
    <property type="match status" value="1"/>
</dbReference>
<dbReference type="SUPFAM" id="SSF48452">
    <property type="entry name" value="TPR-like"/>
    <property type="match status" value="1"/>
</dbReference>
<dbReference type="SMART" id="SM00220">
    <property type="entry name" value="S_TKc"/>
    <property type="match status" value="1"/>
</dbReference>
<organism evidence="5 6">
    <name type="scientific">Ktedonospora formicarum</name>
    <dbReference type="NCBI Taxonomy" id="2778364"/>
    <lineage>
        <taxon>Bacteria</taxon>
        <taxon>Bacillati</taxon>
        <taxon>Chloroflexota</taxon>
        <taxon>Ktedonobacteria</taxon>
        <taxon>Ktedonobacterales</taxon>
        <taxon>Ktedonobacteraceae</taxon>
        <taxon>Ktedonospora</taxon>
    </lineage>
</organism>
<dbReference type="CDD" id="cd14014">
    <property type="entry name" value="STKc_PknB_like"/>
    <property type="match status" value="1"/>
</dbReference>
<dbReference type="Proteomes" id="UP000612362">
    <property type="component" value="Unassembled WGS sequence"/>
</dbReference>
<dbReference type="Gene3D" id="1.25.40.10">
    <property type="entry name" value="Tetratricopeptide repeat domain"/>
    <property type="match status" value="5"/>
</dbReference>
<feature type="repeat" description="TPR" evidence="3">
    <location>
        <begin position="405"/>
        <end position="438"/>
    </location>
</feature>
<dbReference type="InterPro" id="IPR008271">
    <property type="entry name" value="Ser/Thr_kinase_AS"/>
</dbReference>
<accession>A0A8J3MTB6</accession>
<dbReference type="AlphaFoldDB" id="A0A8J3MTB6"/>
<keyword evidence="1" id="KW-0677">Repeat</keyword>
<dbReference type="EMBL" id="BNJF01000003">
    <property type="protein sequence ID" value="GHO48057.1"/>
    <property type="molecule type" value="Genomic_DNA"/>
</dbReference>
<dbReference type="PROSITE" id="PS50005">
    <property type="entry name" value="TPR"/>
    <property type="match status" value="10"/>
</dbReference>
<evidence type="ECO:0000313" key="6">
    <source>
        <dbReference type="Proteomes" id="UP000612362"/>
    </source>
</evidence>
<dbReference type="PANTHER" id="PTHR44943:SF4">
    <property type="entry name" value="TPR REPEAT-CONTAINING PROTEIN MJ0798"/>
    <property type="match status" value="1"/>
</dbReference>
<feature type="repeat" description="TPR" evidence="3">
    <location>
        <begin position="507"/>
        <end position="540"/>
    </location>
</feature>
<evidence type="ECO:0000256" key="3">
    <source>
        <dbReference type="PROSITE-ProRule" id="PRU00339"/>
    </source>
</evidence>
<feature type="repeat" description="TPR" evidence="3">
    <location>
        <begin position="473"/>
        <end position="506"/>
    </location>
</feature>